<dbReference type="EMBL" id="BMIQ01000007">
    <property type="protein sequence ID" value="GGE17006.1"/>
    <property type="molecule type" value="Genomic_DNA"/>
</dbReference>
<dbReference type="Gene3D" id="3.40.50.1010">
    <property type="entry name" value="5'-nuclease"/>
    <property type="match status" value="1"/>
</dbReference>
<sequence>MERRRQTKFAEQLAFWFNEALLPEFASRVLPFDIPIALLCGGLPTPDMRFDEDTMIAATAICHELPIVTRNVSHFKRLDVSIINPWDD</sequence>
<reference evidence="1" key="1">
    <citation type="journal article" date="2014" name="Int. J. Syst. Evol. Microbiol.">
        <title>Complete genome sequence of Corynebacterium casei LMG S-19264T (=DSM 44701T), isolated from a smear-ripened cheese.</title>
        <authorList>
            <consortium name="US DOE Joint Genome Institute (JGI-PGF)"/>
            <person name="Walter F."/>
            <person name="Albersmeier A."/>
            <person name="Kalinowski J."/>
            <person name="Ruckert C."/>
        </authorList>
    </citation>
    <scope>NUCLEOTIDE SEQUENCE</scope>
    <source>
        <strain evidence="1">CGMCC 1.15367</strain>
    </source>
</reference>
<evidence type="ECO:0000313" key="2">
    <source>
        <dbReference type="Proteomes" id="UP000644699"/>
    </source>
</evidence>
<organism evidence="1 2">
    <name type="scientific">Aureimonas endophytica</name>
    <dbReference type="NCBI Taxonomy" id="2027858"/>
    <lineage>
        <taxon>Bacteria</taxon>
        <taxon>Pseudomonadati</taxon>
        <taxon>Pseudomonadota</taxon>
        <taxon>Alphaproteobacteria</taxon>
        <taxon>Hyphomicrobiales</taxon>
        <taxon>Aurantimonadaceae</taxon>
        <taxon>Aureimonas</taxon>
    </lineage>
</organism>
<dbReference type="SUPFAM" id="SSF88723">
    <property type="entry name" value="PIN domain-like"/>
    <property type="match status" value="1"/>
</dbReference>
<reference evidence="1" key="2">
    <citation type="submission" date="2020-09" db="EMBL/GenBank/DDBJ databases">
        <authorList>
            <person name="Sun Q."/>
            <person name="Zhou Y."/>
        </authorList>
    </citation>
    <scope>NUCLEOTIDE SEQUENCE</scope>
    <source>
        <strain evidence="1">CGMCC 1.15367</strain>
    </source>
</reference>
<evidence type="ECO:0008006" key="3">
    <source>
        <dbReference type="Google" id="ProtNLM"/>
    </source>
</evidence>
<name>A0A916ZXF8_9HYPH</name>
<comment type="caution">
    <text evidence="1">The sequence shown here is derived from an EMBL/GenBank/DDBJ whole genome shotgun (WGS) entry which is preliminary data.</text>
</comment>
<dbReference type="Proteomes" id="UP000644699">
    <property type="component" value="Unassembled WGS sequence"/>
</dbReference>
<gene>
    <name evidence="1" type="ORF">GCM10011390_40140</name>
</gene>
<proteinExistence type="predicted"/>
<evidence type="ECO:0000313" key="1">
    <source>
        <dbReference type="EMBL" id="GGE17006.1"/>
    </source>
</evidence>
<accession>A0A916ZXF8</accession>
<dbReference type="AlphaFoldDB" id="A0A916ZXF8"/>
<keyword evidence="2" id="KW-1185">Reference proteome</keyword>
<dbReference type="InterPro" id="IPR029060">
    <property type="entry name" value="PIN-like_dom_sf"/>
</dbReference>
<protein>
    <recommendedName>
        <fullName evidence="3">PIN domain-containing protein</fullName>
    </recommendedName>
</protein>